<dbReference type="InterPro" id="IPR014917">
    <property type="entry name" value="DUF1800"/>
</dbReference>
<proteinExistence type="predicted"/>
<evidence type="ECO:0000313" key="1">
    <source>
        <dbReference type="EMBL" id="UXX84381.1"/>
    </source>
</evidence>
<protein>
    <submittedName>
        <fullName evidence="1">DUF1800 domain-containing protein</fullName>
    </submittedName>
</protein>
<keyword evidence="2" id="KW-1185">Reference proteome</keyword>
<dbReference type="RefSeq" id="WP_263048680.1">
    <property type="nucleotide sequence ID" value="NZ_CP106738.1"/>
</dbReference>
<dbReference type="Proteomes" id="UP001064087">
    <property type="component" value="Chromosome"/>
</dbReference>
<dbReference type="Pfam" id="PF08811">
    <property type="entry name" value="DUF1800"/>
    <property type="match status" value="1"/>
</dbReference>
<organism evidence="1 2">
    <name type="scientific">Roseovarius pelagicus</name>
    <dbReference type="NCBI Taxonomy" id="2980108"/>
    <lineage>
        <taxon>Bacteria</taxon>
        <taxon>Pseudomonadati</taxon>
        <taxon>Pseudomonadota</taxon>
        <taxon>Alphaproteobacteria</taxon>
        <taxon>Rhodobacterales</taxon>
        <taxon>Roseobacteraceae</taxon>
        <taxon>Roseovarius</taxon>
    </lineage>
</organism>
<accession>A0ABY6DE32</accession>
<gene>
    <name evidence="1" type="ORF">N7U68_06990</name>
</gene>
<reference evidence="1" key="1">
    <citation type="submission" date="2022-10" db="EMBL/GenBank/DDBJ databases">
        <title>Roseovarius pelagicus sp. nov., isolated from Arctic seawater.</title>
        <authorList>
            <person name="Hong Y.W."/>
            <person name="Hwang C.Y."/>
        </authorList>
    </citation>
    <scope>NUCLEOTIDE SEQUENCE</scope>
    <source>
        <strain evidence="1">HL-MP18</strain>
    </source>
</reference>
<name>A0ABY6DE32_9RHOB</name>
<dbReference type="EMBL" id="CP106738">
    <property type="protein sequence ID" value="UXX84381.1"/>
    <property type="molecule type" value="Genomic_DNA"/>
</dbReference>
<evidence type="ECO:0000313" key="2">
    <source>
        <dbReference type="Proteomes" id="UP001064087"/>
    </source>
</evidence>
<sequence length="458" mass="50522">MPFDPQLAEIRFGCGLSPRLTPPESAAGMMARLTRPDDAGQTYPIAPFSARLPQLAALQRARRDRRKAKSDAARRDAEEHYKDLRRTLRTDAARWTGHAFLRRALTRDGLRERLTAFWADHFTARGVGQIWSYAHLPYVEEAIRPHVAGRFADMLRAVITQPLMLSYLDQYRSFGPDSPAAKGKRGLNENLARELLELHTLGADGPYTQTDVRQMAELLTGLTFDMKRGFVFRADMAEPGPETVLGISYGGPGATLDHIHAALDDLATHPATATHIARKLAVHFVSDAPTPSLIRALTARYTETGGDLAAVIEALLAHPDAWSPEMRNVKQPVDFVGSALRALDLVPRHLPLGNLRRMQNMLLTPMALMGQPMGAPPGPDGWPEDDADWITPQRLAARLQWAMSAPFQLRRTLPRPETFLIAALGPDAPEPVKFAARAAESRAEGIGIILASPAFQRF</sequence>